<dbReference type="EC" id="2.7.1.180" evidence="1 10"/>
<comment type="similarity">
    <text evidence="10">Belongs to the ApbE family.</text>
</comment>
<feature type="binding site" evidence="11">
    <location>
        <position position="283"/>
    </location>
    <ligand>
        <name>Mg(2+)</name>
        <dbReference type="ChEBI" id="CHEBI:18420"/>
    </ligand>
</feature>
<evidence type="ECO:0000313" key="13">
    <source>
        <dbReference type="EMBL" id="TRD23226.1"/>
    </source>
</evidence>
<keyword evidence="4 10" id="KW-0808">Transferase</keyword>
<feature type="binding site" evidence="11">
    <location>
        <position position="279"/>
    </location>
    <ligand>
        <name>Mg(2+)</name>
        <dbReference type="ChEBI" id="CHEBI:18420"/>
    </ligand>
</feature>
<dbReference type="EMBL" id="VFSV01000002">
    <property type="protein sequence ID" value="TRD23226.1"/>
    <property type="molecule type" value="Genomic_DNA"/>
</dbReference>
<dbReference type="InterPro" id="IPR006311">
    <property type="entry name" value="TAT_signal"/>
</dbReference>
<evidence type="ECO:0000256" key="3">
    <source>
        <dbReference type="ARBA" id="ARBA00022630"/>
    </source>
</evidence>
<proteinExistence type="inferred from homology"/>
<keyword evidence="6 10" id="KW-0274">FAD</keyword>
<evidence type="ECO:0000256" key="4">
    <source>
        <dbReference type="ARBA" id="ARBA00022679"/>
    </source>
</evidence>
<protein>
    <recommendedName>
        <fullName evidence="2 10">FAD:protein FMN transferase</fullName>
        <ecNumber evidence="1 10">2.7.1.180</ecNumber>
    </recommendedName>
    <alternativeName>
        <fullName evidence="8 10">Flavin transferase</fullName>
    </alternativeName>
</protein>
<sequence>MTHALTRRRFVAISAALPLAGAAFGATMPETRWKGRALGASASLRIAGLAPDESAPVVTAVEAELQRLERIFSLYREDSALVRLNRTGKLIASPPELLEVLSLVDHIHDVTGGAFDPTVQPLFAALAHAADAGRSVSPEEMRAARTHVGWDKVEITPNAIRLPSGAALTLNGIAQGYITDRIASLLRHRGLTNILVNAGEIRALGSRPDGTDWQAGIADPSGALVSRLTLTDRALATSAPGGTRLGPSATEHILDPGTGTAARGAALVSVSAPTAMVADGLSTALCVIPPKGRAAVIAAFPQARIEASL</sequence>
<gene>
    <name evidence="13" type="ORF">FEV53_01320</name>
</gene>
<evidence type="ECO:0000256" key="1">
    <source>
        <dbReference type="ARBA" id="ARBA00011955"/>
    </source>
</evidence>
<dbReference type="InterPro" id="IPR003374">
    <property type="entry name" value="ApbE-like_sf"/>
</dbReference>
<feature type="binding site" evidence="11">
    <location>
        <position position="172"/>
    </location>
    <ligand>
        <name>Mg(2+)</name>
        <dbReference type="ChEBI" id="CHEBI:18420"/>
    </ligand>
</feature>
<comment type="cofactor">
    <cofactor evidence="11">
        <name>Mg(2+)</name>
        <dbReference type="ChEBI" id="CHEBI:18420"/>
    </cofactor>
    <cofactor evidence="11">
        <name>Mn(2+)</name>
        <dbReference type="ChEBI" id="CHEBI:29035"/>
    </cofactor>
    <text evidence="11">Magnesium. Can also use manganese.</text>
</comment>
<evidence type="ECO:0000256" key="2">
    <source>
        <dbReference type="ARBA" id="ARBA00016337"/>
    </source>
</evidence>
<dbReference type="GO" id="GO:0046872">
    <property type="term" value="F:metal ion binding"/>
    <property type="evidence" value="ECO:0007669"/>
    <property type="project" value="UniProtKB-UniRule"/>
</dbReference>
<dbReference type="PANTHER" id="PTHR30040">
    <property type="entry name" value="THIAMINE BIOSYNTHESIS LIPOPROTEIN APBE"/>
    <property type="match status" value="1"/>
</dbReference>
<evidence type="ECO:0000256" key="8">
    <source>
        <dbReference type="ARBA" id="ARBA00031306"/>
    </source>
</evidence>
<dbReference type="PANTHER" id="PTHR30040:SF2">
    <property type="entry name" value="FAD:PROTEIN FMN TRANSFERASE"/>
    <property type="match status" value="1"/>
</dbReference>
<keyword evidence="5 10" id="KW-0479">Metal-binding</keyword>
<organism evidence="13 14">
    <name type="scientific">Palleronia caenipelagi</name>
    <dbReference type="NCBI Taxonomy" id="2489174"/>
    <lineage>
        <taxon>Bacteria</taxon>
        <taxon>Pseudomonadati</taxon>
        <taxon>Pseudomonadota</taxon>
        <taxon>Alphaproteobacteria</taxon>
        <taxon>Rhodobacterales</taxon>
        <taxon>Roseobacteraceae</taxon>
        <taxon>Palleronia</taxon>
    </lineage>
</organism>
<evidence type="ECO:0000256" key="7">
    <source>
        <dbReference type="ARBA" id="ARBA00022842"/>
    </source>
</evidence>
<dbReference type="AlphaFoldDB" id="A0A547QA55"/>
<keyword evidence="7 10" id="KW-0460">Magnesium</keyword>
<dbReference type="Gene3D" id="3.10.520.10">
    <property type="entry name" value="ApbE-like domains"/>
    <property type="match status" value="1"/>
</dbReference>
<name>A0A547QA55_9RHOB</name>
<evidence type="ECO:0000256" key="10">
    <source>
        <dbReference type="PIRNR" id="PIRNR006268"/>
    </source>
</evidence>
<evidence type="ECO:0000256" key="12">
    <source>
        <dbReference type="SAM" id="SignalP"/>
    </source>
</evidence>
<dbReference type="OrthoDB" id="9778595at2"/>
<comment type="catalytic activity">
    <reaction evidence="9 10">
        <text>L-threonyl-[protein] + FAD = FMN-L-threonyl-[protein] + AMP + H(+)</text>
        <dbReference type="Rhea" id="RHEA:36847"/>
        <dbReference type="Rhea" id="RHEA-COMP:11060"/>
        <dbReference type="Rhea" id="RHEA-COMP:11061"/>
        <dbReference type="ChEBI" id="CHEBI:15378"/>
        <dbReference type="ChEBI" id="CHEBI:30013"/>
        <dbReference type="ChEBI" id="CHEBI:57692"/>
        <dbReference type="ChEBI" id="CHEBI:74257"/>
        <dbReference type="ChEBI" id="CHEBI:456215"/>
        <dbReference type="EC" id="2.7.1.180"/>
    </reaction>
</comment>
<dbReference type="SUPFAM" id="SSF143631">
    <property type="entry name" value="ApbE-like"/>
    <property type="match status" value="1"/>
</dbReference>
<accession>A0A547QA55</accession>
<dbReference type="PROSITE" id="PS51318">
    <property type="entry name" value="TAT"/>
    <property type="match status" value="1"/>
</dbReference>
<evidence type="ECO:0000256" key="9">
    <source>
        <dbReference type="ARBA" id="ARBA00048540"/>
    </source>
</evidence>
<evidence type="ECO:0000256" key="6">
    <source>
        <dbReference type="ARBA" id="ARBA00022827"/>
    </source>
</evidence>
<evidence type="ECO:0000256" key="11">
    <source>
        <dbReference type="PIRSR" id="PIRSR006268-2"/>
    </source>
</evidence>
<keyword evidence="12" id="KW-0732">Signal</keyword>
<dbReference type="PIRSF" id="PIRSF006268">
    <property type="entry name" value="ApbE"/>
    <property type="match status" value="1"/>
</dbReference>
<reference evidence="13 14" key="1">
    <citation type="submission" date="2019-06" db="EMBL/GenBank/DDBJ databases">
        <title>Paenimaribius caenipelagi gen. nov., sp. nov., isolated from a tidal flat.</title>
        <authorList>
            <person name="Yoon J.-H."/>
        </authorList>
    </citation>
    <scope>NUCLEOTIDE SEQUENCE [LARGE SCALE GENOMIC DNA]</scope>
    <source>
        <strain evidence="13 14">JBTF-M29</strain>
    </source>
</reference>
<dbReference type="Proteomes" id="UP000318590">
    <property type="component" value="Unassembled WGS sequence"/>
</dbReference>
<comment type="caution">
    <text evidence="13">The sequence shown here is derived from an EMBL/GenBank/DDBJ whole genome shotgun (WGS) entry which is preliminary data.</text>
</comment>
<dbReference type="Pfam" id="PF02424">
    <property type="entry name" value="ApbE"/>
    <property type="match status" value="1"/>
</dbReference>
<evidence type="ECO:0000313" key="14">
    <source>
        <dbReference type="Proteomes" id="UP000318590"/>
    </source>
</evidence>
<evidence type="ECO:0000256" key="5">
    <source>
        <dbReference type="ARBA" id="ARBA00022723"/>
    </source>
</evidence>
<feature type="chain" id="PRO_5039904685" description="FAD:protein FMN transferase" evidence="12">
    <location>
        <begin position="26"/>
        <end position="309"/>
    </location>
</feature>
<dbReference type="InterPro" id="IPR024932">
    <property type="entry name" value="ApbE"/>
</dbReference>
<keyword evidence="14" id="KW-1185">Reference proteome</keyword>
<feature type="signal peptide" evidence="12">
    <location>
        <begin position="1"/>
        <end position="25"/>
    </location>
</feature>
<keyword evidence="3 10" id="KW-0285">Flavoprotein</keyword>
<dbReference type="GO" id="GO:0016740">
    <property type="term" value="F:transferase activity"/>
    <property type="evidence" value="ECO:0007669"/>
    <property type="project" value="UniProtKB-UniRule"/>
</dbReference>
<dbReference type="RefSeq" id="WP_142833017.1">
    <property type="nucleotide sequence ID" value="NZ_VFSV01000002.1"/>
</dbReference>